<sequence>MTQQLELVAMTTKLPFLSPDYSKIAPEDDDDGEVEQIDEHDKTIRTTITFKPNIFSPTTDGFSAQFGSMNTPVSIFSDGSSQVSNAFSPSVPSPFDFSPQFISKNSLKFNSNVGKRRGHRYKHSSASAHHQIFLEPPPRAPLALPASLPIPTFKEACSSRSKEQTRRVACCVCHAIVALYVYYSAAGSLALTALSHLIFFDAISATICVIVDVLCNFEVWKRSSIRHPFGLERAEVLAGFAMSVFLIFMGFDLISHNLRDALERLGSHSSIHHSHSQKRISLSSIDSAAILSIIATLISAFGLKNHARIGKTMRYSCISFLPSILSNPSHFLTLASSTIMLVLPILSASMYQWIDRIFCTLIALSMFALGVHFATAQGLILLMCYLGEGVNDLIGEIKKEPMVIHIDEAKFWQVHYTLCLASLKLRVAGDEAALIKLRERIRALIKNRLGSSSIRGEMKWEVTTQFTVEK</sequence>
<feature type="domain" description="Cation efflux protein transmembrane" evidence="7">
    <location>
        <begin position="175"/>
        <end position="382"/>
    </location>
</feature>
<keyword evidence="6" id="KW-0256">Endoplasmic reticulum</keyword>
<evidence type="ECO:0000313" key="8">
    <source>
        <dbReference type="EMBL" id="RKF60518.1"/>
    </source>
</evidence>
<evidence type="ECO:0000256" key="5">
    <source>
        <dbReference type="ARBA" id="ARBA00023136"/>
    </source>
</evidence>
<dbReference type="Proteomes" id="UP000286134">
    <property type="component" value="Unassembled WGS sequence"/>
</dbReference>
<keyword evidence="4 6" id="KW-1133">Transmembrane helix</keyword>
<dbReference type="PANTHER" id="PTHR45755:SF5">
    <property type="entry name" value="ZINC TRANSPORTER"/>
    <property type="match status" value="1"/>
</dbReference>
<dbReference type="InterPro" id="IPR058533">
    <property type="entry name" value="Cation_efflux_TM"/>
</dbReference>
<feature type="transmembrane region" description="Helical" evidence="6">
    <location>
        <begin position="360"/>
        <end position="386"/>
    </location>
</feature>
<keyword evidence="3 6" id="KW-0812">Transmembrane</keyword>
<gene>
    <name evidence="8" type="ORF">OnM2_050010</name>
</gene>
<dbReference type="Pfam" id="PF01545">
    <property type="entry name" value="Cation_efflux"/>
    <property type="match status" value="1"/>
</dbReference>
<dbReference type="Gene3D" id="1.20.1510.10">
    <property type="entry name" value="Cation efflux protein transmembrane domain"/>
    <property type="match status" value="1"/>
</dbReference>
<comment type="caution">
    <text evidence="8">The sequence shown here is derived from an EMBL/GenBank/DDBJ whole genome shotgun (WGS) entry which is preliminary data.</text>
</comment>
<protein>
    <recommendedName>
        <fullName evidence="6">Zinc transporter</fullName>
    </recommendedName>
</protein>
<dbReference type="GO" id="GO:0005789">
    <property type="term" value="C:endoplasmic reticulum membrane"/>
    <property type="evidence" value="ECO:0007669"/>
    <property type="project" value="UniProtKB-SubCell"/>
</dbReference>
<dbReference type="GO" id="GO:0031410">
    <property type="term" value="C:cytoplasmic vesicle"/>
    <property type="evidence" value="ECO:0007669"/>
    <property type="project" value="TreeGrafter"/>
</dbReference>
<dbReference type="GO" id="GO:1904257">
    <property type="term" value="P:zinc ion import into Golgi lumen"/>
    <property type="evidence" value="ECO:0007669"/>
    <property type="project" value="TreeGrafter"/>
</dbReference>
<feature type="transmembrane region" description="Helical" evidence="6">
    <location>
        <begin position="197"/>
        <end position="215"/>
    </location>
</feature>
<dbReference type="InterPro" id="IPR027469">
    <property type="entry name" value="Cation_efflux_TMD_sf"/>
</dbReference>
<comment type="similarity">
    <text evidence="6">Belongs to the cation diffusion facilitator (CDF) transporter (TC 2.A.4) family. SLC30A subfamily.</text>
</comment>
<evidence type="ECO:0000256" key="6">
    <source>
        <dbReference type="RuleBase" id="RU369017"/>
    </source>
</evidence>
<dbReference type="GO" id="GO:0005794">
    <property type="term" value="C:Golgi apparatus"/>
    <property type="evidence" value="ECO:0007669"/>
    <property type="project" value="TreeGrafter"/>
</dbReference>
<dbReference type="GO" id="GO:0006882">
    <property type="term" value="P:intracellular zinc ion homeostasis"/>
    <property type="evidence" value="ECO:0007669"/>
    <property type="project" value="InterPro"/>
</dbReference>
<dbReference type="GO" id="GO:0005385">
    <property type="term" value="F:zinc ion transmembrane transporter activity"/>
    <property type="evidence" value="ECO:0007669"/>
    <property type="project" value="UniProtKB-UniRule"/>
</dbReference>
<dbReference type="InterPro" id="IPR045316">
    <property type="entry name" value="Msc2-like"/>
</dbReference>
<dbReference type="AlphaFoldDB" id="A0A420HSU5"/>
<keyword evidence="5 6" id="KW-0472">Membrane</keyword>
<evidence type="ECO:0000256" key="2">
    <source>
        <dbReference type="ARBA" id="ARBA00022448"/>
    </source>
</evidence>
<comment type="subcellular location">
    <subcellularLocation>
        <location evidence="6">Endoplasmic reticulum membrane</location>
        <topology evidence="6">Multi-pass membrane protein</topology>
    </subcellularLocation>
    <subcellularLocation>
        <location evidence="1">Membrane</location>
        <topology evidence="1">Multi-pass membrane protein</topology>
    </subcellularLocation>
</comment>
<feature type="transmembrane region" description="Helical" evidence="6">
    <location>
        <begin position="280"/>
        <end position="303"/>
    </location>
</feature>
<name>A0A420HSU5_9PEZI</name>
<proteinExistence type="inferred from homology"/>
<dbReference type="SUPFAM" id="SSF161111">
    <property type="entry name" value="Cation efflux protein transmembrane domain-like"/>
    <property type="match status" value="1"/>
</dbReference>
<feature type="transmembrane region" description="Helical" evidence="6">
    <location>
        <begin position="331"/>
        <end position="354"/>
    </location>
</feature>
<dbReference type="OrthoDB" id="5382797at2759"/>
<evidence type="ECO:0000256" key="1">
    <source>
        <dbReference type="ARBA" id="ARBA00004141"/>
    </source>
</evidence>
<dbReference type="PANTHER" id="PTHR45755">
    <property type="match status" value="1"/>
</dbReference>
<evidence type="ECO:0000313" key="9">
    <source>
        <dbReference type="Proteomes" id="UP000286134"/>
    </source>
</evidence>
<keyword evidence="2 6" id="KW-0813">Transport</keyword>
<evidence type="ECO:0000256" key="3">
    <source>
        <dbReference type="ARBA" id="ARBA00022692"/>
    </source>
</evidence>
<feature type="transmembrane region" description="Helical" evidence="6">
    <location>
        <begin position="168"/>
        <end position="185"/>
    </location>
</feature>
<reference evidence="8 9" key="1">
    <citation type="journal article" date="2018" name="BMC Genomics">
        <title>Comparative genome analyses reveal sequence features reflecting distinct modes of host-adaptation between dicot and monocot powdery mildew.</title>
        <authorList>
            <person name="Wu Y."/>
            <person name="Ma X."/>
            <person name="Pan Z."/>
            <person name="Kale S.D."/>
            <person name="Song Y."/>
            <person name="King H."/>
            <person name="Zhang Q."/>
            <person name="Presley C."/>
            <person name="Deng X."/>
            <person name="Wei C.I."/>
            <person name="Xiao S."/>
        </authorList>
    </citation>
    <scope>NUCLEOTIDE SEQUENCE [LARGE SCALE GENOMIC DNA]</scope>
    <source>
        <strain evidence="8">UMSG2</strain>
    </source>
</reference>
<evidence type="ECO:0000259" key="7">
    <source>
        <dbReference type="Pfam" id="PF01545"/>
    </source>
</evidence>
<keyword evidence="9" id="KW-1185">Reference proteome</keyword>
<dbReference type="EMBL" id="MCFK01005040">
    <property type="protein sequence ID" value="RKF60518.1"/>
    <property type="molecule type" value="Genomic_DNA"/>
</dbReference>
<evidence type="ECO:0000256" key="4">
    <source>
        <dbReference type="ARBA" id="ARBA00022989"/>
    </source>
</evidence>
<organism evidence="8 9">
    <name type="scientific">Erysiphe neolycopersici</name>
    <dbReference type="NCBI Taxonomy" id="212602"/>
    <lineage>
        <taxon>Eukaryota</taxon>
        <taxon>Fungi</taxon>
        <taxon>Dikarya</taxon>
        <taxon>Ascomycota</taxon>
        <taxon>Pezizomycotina</taxon>
        <taxon>Leotiomycetes</taxon>
        <taxon>Erysiphales</taxon>
        <taxon>Erysiphaceae</taxon>
        <taxon>Erysiphe</taxon>
    </lineage>
</organism>
<feature type="transmembrane region" description="Helical" evidence="6">
    <location>
        <begin position="236"/>
        <end position="254"/>
    </location>
</feature>
<keyword evidence="6" id="KW-0406">Ion transport</keyword>
<comment type="function">
    <text evidence="6">Functions as a zinc transporter.</text>
</comment>
<dbReference type="STRING" id="212602.A0A420HSU5"/>
<accession>A0A420HSU5</accession>